<dbReference type="Proteomes" id="UP000019118">
    <property type="component" value="Unassembled WGS sequence"/>
</dbReference>
<organism evidence="2 3">
    <name type="scientific">Dendroctonus ponderosae</name>
    <name type="common">Mountain pine beetle</name>
    <dbReference type="NCBI Taxonomy" id="77166"/>
    <lineage>
        <taxon>Eukaryota</taxon>
        <taxon>Metazoa</taxon>
        <taxon>Ecdysozoa</taxon>
        <taxon>Arthropoda</taxon>
        <taxon>Hexapoda</taxon>
        <taxon>Insecta</taxon>
        <taxon>Pterygota</taxon>
        <taxon>Neoptera</taxon>
        <taxon>Endopterygota</taxon>
        <taxon>Coleoptera</taxon>
        <taxon>Polyphaga</taxon>
        <taxon>Cucujiformia</taxon>
        <taxon>Curculionidae</taxon>
        <taxon>Scolytinae</taxon>
        <taxon>Dendroctonus</taxon>
    </lineage>
</organism>
<keyword evidence="1" id="KW-1133">Transmembrane helix</keyword>
<dbReference type="KEGG" id="dpa:109538846"/>
<evidence type="ECO:0000313" key="2">
    <source>
        <dbReference type="EnsemblMetazoa" id="XP_019761810.1"/>
    </source>
</evidence>
<dbReference type="Gene3D" id="3.40.80.10">
    <property type="entry name" value="Peptidoglycan recognition protein-like"/>
    <property type="match status" value="1"/>
</dbReference>
<dbReference type="GO" id="GO:0008745">
    <property type="term" value="F:N-acetylmuramoyl-L-alanine amidase activity"/>
    <property type="evidence" value="ECO:0007669"/>
    <property type="project" value="InterPro"/>
</dbReference>
<dbReference type="InterPro" id="IPR036505">
    <property type="entry name" value="Amidase/PGRP_sf"/>
</dbReference>
<evidence type="ECO:0000256" key="1">
    <source>
        <dbReference type="SAM" id="Phobius"/>
    </source>
</evidence>
<dbReference type="GeneID" id="109538846"/>
<sequence length="222" mass="25108">MATIRNASQFGDESTPLIISHMHSPWNTSCFDKVLVAALAALFLCGTAFGIYLLFAQCQAAAIEDFDLVSREGWGIKDTAFLQQVPPLRHPLPTVLLVKVITNCTKPEQCLQHKEFERLPFNFYQDGLGTIFEGRGFELQADCHMADCAQVLTVAVLEQRNKAPSNRQLRTLKAFLDYAVMEQALDACFEVMSSHTPSRYFDDMTFTLRKMLREGGPCKYYY</sequence>
<keyword evidence="3" id="KW-1185">Reference proteome</keyword>
<dbReference type="GO" id="GO:0009253">
    <property type="term" value="P:peptidoglycan catabolic process"/>
    <property type="evidence" value="ECO:0007669"/>
    <property type="project" value="InterPro"/>
</dbReference>
<dbReference type="EnsemblMetazoa" id="XM_019906251.1">
    <property type="protein sequence ID" value="XP_019761810.1"/>
    <property type="gene ID" value="LOC109538846"/>
</dbReference>
<feature type="transmembrane region" description="Helical" evidence="1">
    <location>
        <begin position="34"/>
        <end position="55"/>
    </location>
</feature>
<dbReference type="SUPFAM" id="SSF55846">
    <property type="entry name" value="N-acetylmuramoyl-L-alanine amidase-like"/>
    <property type="match status" value="1"/>
</dbReference>
<dbReference type="AlphaFoldDB" id="A0AAR5PLA2"/>
<keyword evidence="1" id="KW-0812">Transmembrane</keyword>
<evidence type="ECO:0000313" key="3">
    <source>
        <dbReference type="Proteomes" id="UP000019118"/>
    </source>
</evidence>
<name>A0AAR5PLA2_DENPD</name>
<keyword evidence="1" id="KW-0472">Membrane</keyword>
<accession>A0AAR5PLA2</accession>
<protein>
    <submittedName>
        <fullName evidence="2">Uncharacterized protein</fullName>
    </submittedName>
</protein>
<reference evidence="3" key="1">
    <citation type="journal article" date="2013" name="Genome Biol.">
        <title>Draft genome of the mountain pine beetle, Dendroctonus ponderosae Hopkins, a major forest pest.</title>
        <authorList>
            <person name="Keeling C.I."/>
            <person name="Yuen M.M."/>
            <person name="Liao N.Y."/>
            <person name="Docking T.R."/>
            <person name="Chan S.K."/>
            <person name="Taylor G.A."/>
            <person name="Palmquist D.L."/>
            <person name="Jackman S.D."/>
            <person name="Nguyen A."/>
            <person name="Li M."/>
            <person name="Henderson H."/>
            <person name="Janes J.K."/>
            <person name="Zhao Y."/>
            <person name="Pandoh P."/>
            <person name="Moore R."/>
            <person name="Sperling F.A."/>
            <person name="Huber D.P."/>
            <person name="Birol I."/>
            <person name="Jones S.J."/>
            <person name="Bohlmann J."/>
        </authorList>
    </citation>
    <scope>NUCLEOTIDE SEQUENCE</scope>
</reference>
<reference evidence="2" key="2">
    <citation type="submission" date="2024-08" db="UniProtKB">
        <authorList>
            <consortium name="EnsemblMetazoa"/>
        </authorList>
    </citation>
    <scope>IDENTIFICATION</scope>
</reference>
<proteinExistence type="predicted"/>